<dbReference type="InterPro" id="IPR027065">
    <property type="entry name" value="Lon_Prtase"/>
</dbReference>
<keyword evidence="1" id="KW-0645">Protease</keyword>
<dbReference type="GO" id="GO:0006508">
    <property type="term" value="P:proteolysis"/>
    <property type="evidence" value="ECO:0007669"/>
    <property type="project" value="UniProtKB-KW"/>
</dbReference>
<sequence length="350" mass="39433">MKHKLRYPVTLIIVILLLALFFYRLPYYIEKPGMAHELESIVKVQGGYDDKGKLMLTTVQLGKANIYDYLLAKVKKYDEIVSVNQIKDKNQTDEEYNVYQLYLMESSKHNAIQMAYKKANKPYHFIYKGVYVLDVYPKMPAAKVFKPGDRIIRVDNHTFTSSEQFIHYIAEKRAGDKVRVGYIRNNEEKTDEITLASFKDAGGKVGMGIGLVDDRELISKPKVSFQTNSIGGPSAGLMFSLEIYNQLTKQDITKGYSIAGTGTIDPDGKVGRIGGIDKKVVAADKEGAEIFFAPNDDITPEMKKAVPKIKTNYQEALATAKDIGTKMKIVPVKTFDDALSYLEKLPQKNR</sequence>
<dbReference type="NCBIfam" id="NF041438">
    <property type="entry name" value="SepM_fam_S16"/>
    <property type="match status" value="1"/>
</dbReference>
<dbReference type="Pfam" id="PF13180">
    <property type="entry name" value="PDZ_2"/>
    <property type="match status" value="1"/>
</dbReference>
<evidence type="ECO:0000313" key="5">
    <source>
        <dbReference type="Proteomes" id="UP000233440"/>
    </source>
</evidence>
<dbReference type="SUPFAM" id="SSF54211">
    <property type="entry name" value="Ribosomal protein S5 domain 2-like"/>
    <property type="match status" value="1"/>
</dbReference>
<keyword evidence="5" id="KW-1185">Reference proteome</keyword>
<dbReference type="Pfam" id="PF05362">
    <property type="entry name" value="Lon_C"/>
    <property type="match status" value="1"/>
</dbReference>
<dbReference type="RefSeq" id="WP_101352598.1">
    <property type="nucleotide sequence ID" value="NZ_PIQO01000001.1"/>
</dbReference>
<evidence type="ECO:0000256" key="2">
    <source>
        <dbReference type="SAM" id="Phobius"/>
    </source>
</evidence>
<gene>
    <name evidence="4" type="ORF">CWO92_02535</name>
</gene>
<keyword evidence="1" id="KW-0378">Hydrolase</keyword>
<name>A0A2N3LQU4_9BACI</name>
<dbReference type="EMBL" id="PIQO01000001">
    <property type="protein sequence ID" value="PKR86947.1"/>
    <property type="molecule type" value="Genomic_DNA"/>
</dbReference>
<dbReference type="SMART" id="SM00228">
    <property type="entry name" value="PDZ"/>
    <property type="match status" value="1"/>
</dbReference>
<feature type="active site" evidence="1">
    <location>
        <position position="234"/>
    </location>
</feature>
<accession>A0A2N3LQU4</accession>
<keyword evidence="1" id="KW-0720">Serine protease</keyword>
<dbReference type="GO" id="GO:0005524">
    <property type="term" value="F:ATP binding"/>
    <property type="evidence" value="ECO:0007669"/>
    <property type="project" value="InterPro"/>
</dbReference>
<comment type="caution">
    <text evidence="4">The sequence shown here is derived from an EMBL/GenBank/DDBJ whole genome shotgun (WGS) entry which is preliminary data.</text>
</comment>
<dbReference type="Gene3D" id="2.30.42.10">
    <property type="match status" value="1"/>
</dbReference>
<dbReference type="GO" id="GO:0030163">
    <property type="term" value="P:protein catabolic process"/>
    <property type="evidence" value="ECO:0007669"/>
    <property type="project" value="InterPro"/>
</dbReference>
<dbReference type="InterPro" id="IPR014721">
    <property type="entry name" value="Ribsml_uS5_D2-typ_fold_subgr"/>
</dbReference>
<dbReference type="InterPro" id="IPR008269">
    <property type="entry name" value="Lon_proteolytic"/>
</dbReference>
<dbReference type="EC" id="3.4.21.53" evidence="1"/>
<reference evidence="4 5" key="1">
    <citation type="submission" date="2017-11" db="EMBL/GenBank/DDBJ databases">
        <title>Bacillus camelliae sp. nov., isolated from pu'er tea.</title>
        <authorList>
            <person name="Niu L."/>
        </authorList>
    </citation>
    <scope>NUCLEOTIDE SEQUENCE [LARGE SCALE GENOMIC DNA]</scope>
    <source>
        <strain evidence="4 5">7578-1</strain>
    </source>
</reference>
<dbReference type="GO" id="GO:0004176">
    <property type="term" value="F:ATP-dependent peptidase activity"/>
    <property type="evidence" value="ECO:0007669"/>
    <property type="project" value="UniProtKB-UniRule"/>
</dbReference>
<organism evidence="4 5">
    <name type="scientific">Heyndrickxia camelliae</name>
    <dbReference type="NCBI Taxonomy" id="1707093"/>
    <lineage>
        <taxon>Bacteria</taxon>
        <taxon>Bacillati</taxon>
        <taxon>Bacillota</taxon>
        <taxon>Bacilli</taxon>
        <taxon>Bacillales</taxon>
        <taxon>Bacillaceae</taxon>
        <taxon>Heyndrickxia</taxon>
    </lineage>
</organism>
<dbReference type="SUPFAM" id="SSF50156">
    <property type="entry name" value="PDZ domain-like"/>
    <property type="match status" value="1"/>
</dbReference>
<protein>
    <recommendedName>
        <fullName evidence="1">endopeptidase La</fullName>
        <ecNumber evidence="1">3.4.21.53</ecNumber>
    </recommendedName>
</protein>
<dbReference type="InterPro" id="IPR036034">
    <property type="entry name" value="PDZ_sf"/>
</dbReference>
<feature type="domain" description="Lon proteolytic" evidence="3">
    <location>
        <begin position="229"/>
        <end position="345"/>
    </location>
</feature>
<keyword evidence="2" id="KW-1133">Transmembrane helix</keyword>
<dbReference type="GO" id="GO:0004252">
    <property type="term" value="F:serine-type endopeptidase activity"/>
    <property type="evidence" value="ECO:0007669"/>
    <property type="project" value="UniProtKB-UniRule"/>
</dbReference>
<evidence type="ECO:0000256" key="1">
    <source>
        <dbReference type="PROSITE-ProRule" id="PRU01122"/>
    </source>
</evidence>
<evidence type="ECO:0000259" key="3">
    <source>
        <dbReference type="PROSITE" id="PS51786"/>
    </source>
</evidence>
<feature type="transmembrane region" description="Helical" evidence="2">
    <location>
        <begin position="7"/>
        <end position="25"/>
    </location>
</feature>
<dbReference type="PANTHER" id="PTHR10046">
    <property type="entry name" value="ATP DEPENDENT LON PROTEASE FAMILY MEMBER"/>
    <property type="match status" value="1"/>
</dbReference>
<dbReference type="PROSITE" id="PS51786">
    <property type="entry name" value="LON_PROTEOLYTIC"/>
    <property type="match status" value="1"/>
</dbReference>
<comment type="similarity">
    <text evidence="1">Belongs to the peptidase S16 family.</text>
</comment>
<proteinExistence type="inferred from homology"/>
<dbReference type="AlphaFoldDB" id="A0A2N3LQU4"/>
<dbReference type="InterPro" id="IPR001478">
    <property type="entry name" value="PDZ"/>
</dbReference>
<keyword evidence="2" id="KW-0472">Membrane</keyword>
<dbReference type="OrthoDB" id="2356897at2"/>
<comment type="catalytic activity">
    <reaction evidence="1">
        <text>Hydrolysis of proteins in presence of ATP.</text>
        <dbReference type="EC" id="3.4.21.53"/>
    </reaction>
</comment>
<dbReference type="InterPro" id="IPR020568">
    <property type="entry name" value="Ribosomal_Su5_D2-typ_SF"/>
</dbReference>
<dbReference type="Gene3D" id="3.30.230.10">
    <property type="match status" value="1"/>
</dbReference>
<feature type="active site" evidence="1">
    <location>
        <position position="279"/>
    </location>
</feature>
<keyword evidence="2" id="KW-0812">Transmembrane</keyword>
<evidence type="ECO:0000313" key="4">
    <source>
        <dbReference type="EMBL" id="PKR86947.1"/>
    </source>
</evidence>
<dbReference type="Proteomes" id="UP000233440">
    <property type="component" value="Unassembled WGS sequence"/>
</dbReference>